<dbReference type="Proteomes" id="UP000316416">
    <property type="component" value="Chromosome"/>
</dbReference>
<dbReference type="EMBL" id="CP045503">
    <property type="protein sequence ID" value="QPG57534.1"/>
    <property type="molecule type" value="Genomic_DNA"/>
</dbReference>
<protein>
    <submittedName>
        <fullName evidence="1">Uncharacterized protein</fullName>
    </submittedName>
</protein>
<accession>A0ABX6V6N3</accession>
<organism evidence="1 2">
    <name type="scientific">Shewanella eurypsychrophilus</name>
    <dbReference type="NCBI Taxonomy" id="2593656"/>
    <lineage>
        <taxon>Bacteria</taxon>
        <taxon>Pseudomonadati</taxon>
        <taxon>Pseudomonadota</taxon>
        <taxon>Gammaproteobacteria</taxon>
        <taxon>Alteromonadales</taxon>
        <taxon>Shewanellaceae</taxon>
        <taxon>Shewanella</taxon>
    </lineage>
</organism>
<keyword evidence="2" id="KW-1185">Reference proteome</keyword>
<reference evidence="1" key="1">
    <citation type="submission" date="2021-07" db="EMBL/GenBank/DDBJ databases">
        <title>Shewanella sp. YLB-07 whole genome sequence.</title>
        <authorList>
            <person name="Yu L."/>
        </authorList>
    </citation>
    <scope>NUCLEOTIDE SEQUENCE</scope>
    <source>
        <strain evidence="1">YLB-08</strain>
    </source>
</reference>
<sequence>MLNVDKLSIQSDEVNLLSPISFALNLGKHSVLNIVREGPQTATTSTNSKVKSDVQPCIKVAASPVITAGVKDA</sequence>
<evidence type="ECO:0000313" key="2">
    <source>
        <dbReference type="Proteomes" id="UP000316416"/>
    </source>
</evidence>
<proteinExistence type="predicted"/>
<dbReference type="RefSeq" id="WP_142870350.1">
    <property type="nucleotide sequence ID" value="NZ_CP045503.2"/>
</dbReference>
<name>A0ABX6V6N3_9GAMM</name>
<gene>
    <name evidence="1" type="ORF">FM038_008825</name>
</gene>
<evidence type="ECO:0000313" key="1">
    <source>
        <dbReference type="EMBL" id="QPG57534.1"/>
    </source>
</evidence>